<evidence type="ECO:0000256" key="4">
    <source>
        <dbReference type="ARBA" id="ARBA00022989"/>
    </source>
</evidence>
<comment type="subcellular location">
    <subcellularLocation>
        <location evidence="1">Cell membrane</location>
        <topology evidence="1">Multi-pass membrane protein</topology>
    </subcellularLocation>
</comment>
<keyword evidence="8" id="KW-0808">Transferase</keyword>
<dbReference type="SUPFAM" id="SSF55729">
    <property type="entry name" value="Acyl-CoA N-acyltransferases (Nat)"/>
    <property type="match status" value="1"/>
</dbReference>
<dbReference type="EC" id="2.3.2.3" evidence="8"/>
<accession>A0A6I6MSB9</accession>
<feature type="transmembrane region" description="Helical" evidence="6">
    <location>
        <begin position="92"/>
        <end position="109"/>
    </location>
</feature>
<feature type="domain" description="Phosphatidylglycerol lysyltransferase C-terminal" evidence="7">
    <location>
        <begin position="240"/>
        <end position="526"/>
    </location>
</feature>
<reference evidence="9" key="1">
    <citation type="submission" date="2019-12" db="EMBL/GenBank/DDBJ databases">
        <title>Complete genome of Terracaulis silvestris 0127_4.</title>
        <authorList>
            <person name="Vieira S."/>
            <person name="Riedel T."/>
            <person name="Sproer C."/>
            <person name="Pascual J."/>
            <person name="Boedeker C."/>
            <person name="Overmann J."/>
        </authorList>
    </citation>
    <scope>NUCLEOTIDE SEQUENCE [LARGE SCALE GENOMIC DNA]</scope>
    <source>
        <strain evidence="9">0127_4</strain>
    </source>
</reference>
<feature type="transmembrane region" description="Helical" evidence="6">
    <location>
        <begin position="115"/>
        <end position="135"/>
    </location>
</feature>
<keyword evidence="5 6" id="KW-0472">Membrane</keyword>
<sequence>MTQATRGPAEEARGEPEWRARLFESAPLLFAALAFGAGAFTLIAVATPALQHVRGLGTLERLVEELPELSASVAGVVLMGLATGLRRRVDAAWAATTALMAVVCIYAALRHGHVLAASASGVVTLLLLLSRRAFYRHSRLMDLLPDSRVALGIAVMFSLALMGALLWAGDRAEFASAPWWALLTDGRLGRPGRALAAGAAIALVIAAQWYLLSRARGKLAPAASEEFARAEAMIATAEQAPPDAQLAFTGDKSFVFADGAFVMSARGGSSLIAMGPPVGKREAWRAALIALRAKAEDMSLRPVVYAAPPDLLPELIELGFRVEKIGENAVVELASFTLTGSAMSKLRSARRRFVEREGAVFELERPPHEPHVFDQLRPVSDVWLAAHGGREKAFSLGAFDPPYLSRCAIATVRMGGRVIAFANIWVTADGKRGALDLMRFDPEAAPNGLMDFLFVEILLWAQAHGLATFDLGMAPLAGLAEEKKYASLFARVGRLVHERGEQFYGFQGLRAFKDKFHPRWEPRYIAAPGAWTLPIVLAEVAVLTNGPRAE</sequence>
<dbReference type="RefSeq" id="WP_158767123.1">
    <property type="nucleotide sequence ID" value="NZ_CP047045.1"/>
</dbReference>
<evidence type="ECO:0000256" key="3">
    <source>
        <dbReference type="ARBA" id="ARBA00022692"/>
    </source>
</evidence>
<evidence type="ECO:0000259" key="7">
    <source>
        <dbReference type="Pfam" id="PF09924"/>
    </source>
</evidence>
<dbReference type="InterPro" id="IPR024320">
    <property type="entry name" value="LPG_synthase_C"/>
</dbReference>
<dbReference type="GO" id="GO:0050071">
    <property type="term" value="F:phosphatidylglycerol lysyltransferase activity"/>
    <property type="evidence" value="ECO:0007669"/>
    <property type="project" value="UniProtKB-EC"/>
</dbReference>
<dbReference type="AlphaFoldDB" id="A0A6I6MSB9"/>
<evidence type="ECO:0000256" key="6">
    <source>
        <dbReference type="SAM" id="Phobius"/>
    </source>
</evidence>
<feature type="transmembrane region" description="Helical" evidence="6">
    <location>
        <begin position="194"/>
        <end position="212"/>
    </location>
</feature>
<dbReference type="GO" id="GO:0005886">
    <property type="term" value="C:plasma membrane"/>
    <property type="evidence" value="ECO:0007669"/>
    <property type="project" value="UniProtKB-SubCell"/>
</dbReference>
<protein>
    <submittedName>
        <fullName evidence="8">Phosphatidylglycerol lysyltransferase</fullName>
        <ecNumber evidence="8">2.3.2.3</ecNumber>
    </submittedName>
</protein>
<keyword evidence="8" id="KW-0012">Acyltransferase</keyword>
<dbReference type="Pfam" id="PF09924">
    <property type="entry name" value="LPG_synthase_C"/>
    <property type="match status" value="1"/>
</dbReference>
<dbReference type="Proteomes" id="UP000431269">
    <property type="component" value="Chromosome"/>
</dbReference>
<keyword evidence="9" id="KW-1185">Reference proteome</keyword>
<dbReference type="PANTHER" id="PTHR34697">
    <property type="entry name" value="PHOSPHATIDYLGLYCEROL LYSYLTRANSFERASE"/>
    <property type="match status" value="1"/>
</dbReference>
<evidence type="ECO:0000256" key="2">
    <source>
        <dbReference type="ARBA" id="ARBA00022475"/>
    </source>
</evidence>
<keyword evidence="4 6" id="KW-1133">Transmembrane helix</keyword>
<dbReference type="GO" id="GO:0055091">
    <property type="term" value="P:phospholipid homeostasis"/>
    <property type="evidence" value="ECO:0007669"/>
    <property type="project" value="TreeGrafter"/>
</dbReference>
<keyword evidence="3 6" id="KW-0812">Transmembrane</keyword>
<evidence type="ECO:0000256" key="5">
    <source>
        <dbReference type="ARBA" id="ARBA00023136"/>
    </source>
</evidence>
<evidence type="ECO:0000313" key="8">
    <source>
        <dbReference type="EMBL" id="QGZ96326.1"/>
    </source>
</evidence>
<feature type="transmembrane region" description="Helical" evidence="6">
    <location>
        <begin position="147"/>
        <end position="169"/>
    </location>
</feature>
<keyword evidence="2" id="KW-1003">Cell membrane</keyword>
<dbReference type="InterPro" id="IPR016181">
    <property type="entry name" value="Acyl_CoA_acyltransferase"/>
</dbReference>
<dbReference type="InterPro" id="IPR051211">
    <property type="entry name" value="PG_lysyltransferase"/>
</dbReference>
<feature type="transmembrane region" description="Helical" evidence="6">
    <location>
        <begin position="28"/>
        <end position="49"/>
    </location>
</feature>
<proteinExistence type="predicted"/>
<evidence type="ECO:0000313" key="9">
    <source>
        <dbReference type="Proteomes" id="UP000431269"/>
    </source>
</evidence>
<dbReference type="PANTHER" id="PTHR34697:SF2">
    <property type="entry name" value="PHOSPHATIDYLGLYCEROL LYSYLTRANSFERASE"/>
    <property type="match status" value="1"/>
</dbReference>
<name>A0A6I6MSB9_9CAUL</name>
<organism evidence="8 9">
    <name type="scientific">Terricaulis silvestris</name>
    <dbReference type="NCBI Taxonomy" id="2686094"/>
    <lineage>
        <taxon>Bacteria</taxon>
        <taxon>Pseudomonadati</taxon>
        <taxon>Pseudomonadota</taxon>
        <taxon>Alphaproteobacteria</taxon>
        <taxon>Caulobacterales</taxon>
        <taxon>Caulobacteraceae</taxon>
        <taxon>Terricaulis</taxon>
    </lineage>
</organism>
<dbReference type="KEGG" id="tsv:DSM104635_03184"/>
<evidence type="ECO:0000256" key="1">
    <source>
        <dbReference type="ARBA" id="ARBA00004651"/>
    </source>
</evidence>
<dbReference type="EMBL" id="CP047045">
    <property type="protein sequence ID" value="QGZ96326.1"/>
    <property type="molecule type" value="Genomic_DNA"/>
</dbReference>
<gene>
    <name evidence="8" type="primary">mprF</name>
    <name evidence="8" type="ORF">DSM104635_03184</name>
</gene>
<feature type="transmembrane region" description="Helical" evidence="6">
    <location>
        <begin position="69"/>
        <end position="85"/>
    </location>
</feature>